<dbReference type="RefSeq" id="WP_077567277.1">
    <property type="nucleotide sequence ID" value="NZ_MRVI01000001.1"/>
</dbReference>
<dbReference type="Proteomes" id="UP000189059">
    <property type="component" value="Unassembled WGS sequence"/>
</dbReference>
<accession>A0ABX3JXT4</accession>
<keyword evidence="1" id="KW-0472">Membrane</keyword>
<feature type="domain" description="VanZ-like" evidence="2">
    <location>
        <begin position="15"/>
        <end position="132"/>
    </location>
</feature>
<dbReference type="InterPro" id="IPR006976">
    <property type="entry name" value="VanZ-like"/>
</dbReference>
<name>A0ABX3JXT4_9BACL</name>
<evidence type="ECO:0000313" key="3">
    <source>
        <dbReference type="EMBL" id="OOC62497.1"/>
    </source>
</evidence>
<evidence type="ECO:0000256" key="1">
    <source>
        <dbReference type="SAM" id="Phobius"/>
    </source>
</evidence>
<dbReference type="EMBL" id="MRVI01000001">
    <property type="protein sequence ID" value="OOC62497.1"/>
    <property type="molecule type" value="Genomic_DNA"/>
</dbReference>
<feature type="transmembrane region" description="Helical" evidence="1">
    <location>
        <begin position="12"/>
        <end position="30"/>
    </location>
</feature>
<evidence type="ECO:0000313" key="4">
    <source>
        <dbReference type="Proteomes" id="UP000189059"/>
    </source>
</evidence>
<keyword evidence="4" id="KW-1185">Reference proteome</keyword>
<gene>
    <name evidence="3" type="ORF">BBD40_11870</name>
</gene>
<keyword evidence="1" id="KW-0812">Transmembrane</keyword>
<dbReference type="InterPro" id="IPR053150">
    <property type="entry name" value="Teicoplanin_resist-assoc"/>
</dbReference>
<dbReference type="Pfam" id="PF04892">
    <property type="entry name" value="VanZ"/>
    <property type="match status" value="1"/>
</dbReference>
<evidence type="ECO:0000259" key="2">
    <source>
        <dbReference type="Pfam" id="PF04892"/>
    </source>
</evidence>
<feature type="transmembrane region" description="Helical" evidence="1">
    <location>
        <begin position="87"/>
        <end position="104"/>
    </location>
</feature>
<proteinExistence type="predicted"/>
<sequence>MKSRYRIEWSWPLLIAYSLLLAYWMLWGFGRTRLPEYSYNIIPLSTIRHYVPIHSMEALINIAGNIGVFLPFGVLIPLAIQAGFAKTIACFLPGILLLELIQLITRRGSLDVDDVILNTIGVMIGYVLFRIIGNIWRRAADDK</sequence>
<protein>
    <submittedName>
        <fullName evidence="3">VanZ family protein</fullName>
    </submittedName>
</protein>
<reference evidence="3 4" key="1">
    <citation type="submission" date="2016-12" db="EMBL/GenBank/DDBJ databases">
        <title>Genome sequencing and description of Paenibacillus sp. nov. from high altitude lake in the Indian Trans- Himalayas.</title>
        <authorList>
            <person name="Kiran S."/>
            <person name="Swarnkar M.K."/>
            <person name="Rana A."/>
            <person name="Tewari R."/>
            <person name="Gulati A."/>
        </authorList>
    </citation>
    <scope>NUCLEOTIDE SEQUENCE [LARGE SCALE GENOMIC DNA]</scope>
    <source>
        <strain evidence="3 4">IHBB 9951</strain>
    </source>
</reference>
<organism evidence="3 4">
    <name type="scientific">Paenibacillus ihbetae</name>
    <dbReference type="NCBI Taxonomy" id="1870820"/>
    <lineage>
        <taxon>Bacteria</taxon>
        <taxon>Bacillati</taxon>
        <taxon>Bacillota</taxon>
        <taxon>Bacilli</taxon>
        <taxon>Bacillales</taxon>
        <taxon>Paenibacillaceae</taxon>
        <taxon>Paenibacillus</taxon>
    </lineage>
</organism>
<dbReference type="PANTHER" id="PTHR36834:SF1">
    <property type="entry name" value="INTEGRAL MEMBRANE PROTEIN"/>
    <property type="match status" value="1"/>
</dbReference>
<dbReference type="PANTHER" id="PTHR36834">
    <property type="entry name" value="MEMBRANE PROTEIN-RELATED"/>
    <property type="match status" value="1"/>
</dbReference>
<feature type="transmembrane region" description="Helical" evidence="1">
    <location>
        <begin position="116"/>
        <end position="136"/>
    </location>
</feature>
<comment type="caution">
    <text evidence="3">The sequence shown here is derived from an EMBL/GenBank/DDBJ whole genome shotgun (WGS) entry which is preliminary data.</text>
</comment>
<keyword evidence="1" id="KW-1133">Transmembrane helix</keyword>
<feature type="transmembrane region" description="Helical" evidence="1">
    <location>
        <begin position="58"/>
        <end position="80"/>
    </location>
</feature>